<reference evidence="2 3" key="1">
    <citation type="submission" date="2018-03" db="EMBL/GenBank/DDBJ databases">
        <title>Genomic Encyclopedia of Archaeal and Bacterial Type Strains, Phase II (KMG-II): from individual species to whole genera.</title>
        <authorList>
            <person name="Goeker M."/>
        </authorList>
    </citation>
    <scope>NUCLEOTIDE SEQUENCE [LARGE SCALE GENOMIC DNA]</scope>
    <source>
        <strain evidence="2 3">DSM 44720</strain>
    </source>
</reference>
<keyword evidence="1" id="KW-0812">Transmembrane</keyword>
<evidence type="ECO:0000313" key="2">
    <source>
        <dbReference type="EMBL" id="PRY42313.1"/>
    </source>
</evidence>
<dbReference type="Proteomes" id="UP000239494">
    <property type="component" value="Unassembled WGS sequence"/>
</dbReference>
<keyword evidence="3" id="KW-1185">Reference proteome</keyword>
<keyword evidence="1" id="KW-0472">Membrane</keyword>
<dbReference type="RefSeq" id="WP_106187736.1">
    <property type="nucleotide sequence ID" value="NZ_PVTF01000004.1"/>
</dbReference>
<dbReference type="OrthoDB" id="3530824at2"/>
<feature type="transmembrane region" description="Helical" evidence="1">
    <location>
        <begin position="55"/>
        <end position="73"/>
    </location>
</feature>
<dbReference type="AlphaFoldDB" id="A0A2T0T9H0"/>
<evidence type="ECO:0000313" key="3">
    <source>
        <dbReference type="Proteomes" id="UP000239494"/>
    </source>
</evidence>
<evidence type="ECO:0008006" key="4">
    <source>
        <dbReference type="Google" id="ProtNLM"/>
    </source>
</evidence>
<accession>A0A2T0T9H0</accession>
<dbReference type="EMBL" id="PVTF01000004">
    <property type="protein sequence ID" value="PRY42313.1"/>
    <property type="molecule type" value="Genomic_DNA"/>
</dbReference>
<organism evidence="2 3">
    <name type="scientific">Umezawaea tangerina</name>
    <dbReference type="NCBI Taxonomy" id="84725"/>
    <lineage>
        <taxon>Bacteria</taxon>
        <taxon>Bacillati</taxon>
        <taxon>Actinomycetota</taxon>
        <taxon>Actinomycetes</taxon>
        <taxon>Pseudonocardiales</taxon>
        <taxon>Pseudonocardiaceae</taxon>
        <taxon>Umezawaea</taxon>
    </lineage>
</organism>
<name>A0A2T0T9H0_9PSEU</name>
<feature type="transmembrane region" description="Helical" evidence="1">
    <location>
        <begin position="94"/>
        <end position="114"/>
    </location>
</feature>
<evidence type="ECO:0000256" key="1">
    <source>
        <dbReference type="SAM" id="Phobius"/>
    </source>
</evidence>
<protein>
    <recommendedName>
        <fullName evidence="4">DUF1453 domain-containing protein</fullName>
    </recommendedName>
</protein>
<keyword evidence="1" id="KW-1133">Transmembrane helix</keyword>
<comment type="caution">
    <text evidence="2">The sequence shown here is derived from an EMBL/GenBank/DDBJ whole genome shotgun (WGS) entry which is preliminary data.</text>
</comment>
<proteinExistence type="predicted"/>
<sequence length="156" mass="16322">MITWLLVAGAVVAVVVRRAVGEPLNARDLVGPPLVLLGLGGYALTEVGHLGPVDVLWLVVGSLVGLAMGVLRGSSVVVSTRDGRLWQRYTVRTFACWGLSIAVNAVVGYTAGHYTDARPLSLSIGVGLLGEAAPVALRALRLAPDAVRLPEALRPR</sequence>
<gene>
    <name evidence="2" type="ORF">CLV43_104143</name>
</gene>